<dbReference type="PROSITE" id="PS50118">
    <property type="entry name" value="HMG_BOX_2"/>
    <property type="match status" value="1"/>
</dbReference>
<comment type="subcellular location">
    <subcellularLocation>
        <location evidence="1">Nucleus</location>
    </subcellularLocation>
</comment>
<dbReference type="PANTHER" id="PTHR45781:SF1">
    <property type="entry name" value="HMG BOX DOMAIN-CONTAINING PROTEIN"/>
    <property type="match status" value="1"/>
</dbReference>
<feature type="compositionally biased region" description="Low complexity" evidence="5">
    <location>
        <begin position="123"/>
        <end position="132"/>
    </location>
</feature>
<sequence length="647" mass="71927">MGDLEIMSPIAQSILQWDKACHDESVDNFDLAMAMNGNGQENGDGYIDHTFHTPSFGDEEFDIPPISLPPTTPGSDTSSSDVYGSTQPLSHQDQPTQQQQQQQQQSTNNNQQHLMSPPPQMSPSPCSQTSSMDRIGPVMTAITTTPSPPTMMTSFSGSPHHHHQQQQQQQHHQVSHVQQQQQQQISQHQQQQHQYGNHHPNDMYMLQIAPGSMMPPQSVQFHVQQYAIPTSYSNGPMQQSHLHMAHAQQQQQQHPQVHHHPVPHQQQQQQHHIHPHHHQLHHQQQLLPPSPMLALQLGAPRHQRPGSVGSSPPGSNHTSPGLETSEDSDDSGHLSQLICGMKRPSPEPVERPPSAGKPIKKPKVQKKKKKRDPNEPQKPVSAYALFFRDTQAAIKGQNPNASFGEVSKIVASMWDGLDIDHKNAANDQSDNIYGSNGPNGSTPTSMSTSMSAQSLSPLQKKSPLLTSLMEGTQPSGMQTMSNQQSLLMGQNPMNGVHHPHMMPQHMSPHSSTPPSHQILHQMLSPGAQQQQQQMMHMGSPPPPSSHMMQQHHNMQMASLNNNNNNISYTPNMSPQLTHQQAQQQQQQQQQGMMCTSPLQNSCSRGGEAQQDWERDYCNNDCVVSHCRDVFTTWVAARPPQSSYASVK</sequence>
<dbReference type="PANTHER" id="PTHR45781">
    <property type="entry name" value="AGAP000281-PA"/>
    <property type="match status" value="1"/>
</dbReference>
<feature type="region of interest" description="Disordered" evidence="5">
    <location>
        <begin position="428"/>
        <end position="458"/>
    </location>
</feature>
<dbReference type="Pfam" id="PF00505">
    <property type="entry name" value="HMG_box"/>
    <property type="match status" value="1"/>
</dbReference>
<dbReference type="InterPro" id="IPR036910">
    <property type="entry name" value="HMG_box_dom_sf"/>
</dbReference>
<accession>A0A8T0E6X0</accession>
<feature type="compositionally biased region" description="Low complexity" evidence="5">
    <location>
        <begin position="87"/>
        <end position="115"/>
    </location>
</feature>
<dbReference type="CDD" id="cd21995">
    <property type="entry name" value="HMG-box_TOX-like"/>
    <property type="match status" value="1"/>
</dbReference>
<dbReference type="GO" id="GO:0006357">
    <property type="term" value="P:regulation of transcription by RNA polymerase II"/>
    <property type="evidence" value="ECO:0007669"/>
    <property type="project" value="TreeGrafter"/>
</dbReference>
<feature type="compositionally biased region" description="Polar residues" evidence="5">
    <location>
        <begin position="428"/>
        <end position="440"/>
    </location>
</feature>
<dbReference type="AlphaFoldDB" id="A0A8T0E6X0"/>
<feature type="domain" description="HMG box" evidence="6">
    <location>
        <begin position="376"/>
        <end position="422"/>
    </location>
</feature>
<feature type="region of interest" description="Disordered" evidence="5">
    <location>
        <begin position="527"/>
        <end position="548"/>
    </location>
</feature>
<dbReference type="Gene3D" id="1.10.30.10">
    <property type="entry name" value="High mobility group box domain"/>
    <property type="match status" value="1"/>
</dbReference>
<evidence type="ECO:0000256" key="1">
    <source>
        <dbReference type="ARBA" id="ARBA00004123"/>
    </source>
</evidence>
<organism evidence="7 8">
    <name type="scientific">Argiope bruennichi</name>
    <name type="common">Wasp spider</name>
    <name type="synonym">Aranea bruennichi</name>
    <dbReference type="NCBI Taxonomy" id="94029"/>
    <lineage>
        <taxon>Eukaryota</taxon>
        <taxon>Metazoa</taxon>
        <taxon>Ecdysozoa</taxon>
        <taxon>Arthropoda</taxon>
        <taxon>Chelicerata</taxon>
        <taxon>Arachnida</taxon>
        <taxon>Araneae</taxon>
        <taxon>Araneomorphae</taxon>
        <taxon>Entelegynae</taxon>
        <taxon>Araneoidea</taxon>
        <taxon>Araneidae</taxon>
        <taxon>Argiope</taxon>
    </lineage>
</organism>
<feature type="compositionally biased region" description="Low complexity" evidence="5">
    <location>
        <begin position="305"/>
        <end position="315"/>
    </location>
</feature>
<name>A0A8T0E6X0_ARGBR</name>
<dbReference type="GO" id="GO:0031490">
    <property type="term" value="F:chromatin DNA binding"/>
    <property type="evidence" value="ECO:0007669"/>
    <property type="project" value="TreeGrafter"/>
</dbReference>
<reference evidence="7" key="1">
    <citation type="journal article" date="2020" name="bioRxiv">
        <title>Chromosome-level reference genome of the European wasp spider Argiope bruennichi: a resource for studies on range expansion and evolutionary adaptation.</title>
        <authorList>
            <person name="Sheffer M.M."/>
            <person name="Hoppe A."/>
            <person name="Krehenwinkel H."/>
            <person name="Uhl G."/>
            <person name="Kuss A.W."/>
            <person name="Jensen L."/>
            <person name="Jensen C."/>
            <person name="Gillespie R.G."/>
            <person name="Hoff K.J."/>
            <person name="Prost S."/>
        </authorList>
    </citation>
    <scope>NUCLEOTIDE SEQUENCE</scope>
</reference>
<evidence type="ECO:0000259" key="6">
    <source>
        <dbReference type="PROSITE" id="PS50118"/>
    </source>
</evidence>
<evidence type="ECO:0000256" key="2">
    <source>
        <dbReference type="ARBA" id="ARBA00023125"/>
    </source>
</evidence>
<dbReference type="EMBL" id="JABXBU010002230">
    <property type="protein sequence ID" value="KAF8766672.1"/>
    <property type="molecule type" value="Genomic_DNA"/>
</dbReference>
<evidence type="ECO:0000313" key="7">
    <source>
        <dbReference type="EMBL" id="KAF8766672.1"/>
    </source>
</evidence>
<feature type="compositionally biased region" description="Basic residues" evidence="5">
    <location>
        <begin position="271"/>
        <end position="281"/>
    </location>
</feature>
<keyword evidence="3 4" id="KW-0539">Nucleus</keyword>
<reference evidence="7" key="2">
    <citation type="submission" date="2020-06" db="EMBL/GenBank/DDBJ databases">
        <authorList>
            <person name="Sheffer M."/>
        </authorList>
    </citation>
    <scope>NUCLEOTIDE SEQUENCE</scope>
</reference>
<dbReference type="Proteomes" id="UP000807504">
    <property type="component" value="Unassembled WGS sequence"/>
</dbReference>
<feature type="compositionally biased region" description="Low complexity" evidence="5">
    <location>
        <begin position="238"/>
        <end position="255"/>
    </location>
</feature>
<feature type="compositionally biased region" description="Low complexity" evidence="5">
    <location>
        <begin position="527"/>
        <end position="538"/>
    </location>
</feature>
<evidence type="ECO:0000313" key="8">
    <source>
        <dbReference type="Proteomes" id="UP000807504"/>
    </source>
</evidence>
<gene>
    <name evidence="7" type="ORF">HNY73_019715</name>
</gene>
<proteinExistence type="predicted"/>
<evidence type="ECO:0000256" key="3">
    <source>
        <dbReference type="ARBA" id="ARBA00023242"/>
    </source>
</evidence>
<keyword evidence="2 4" id="KW-0238">DNA-binding</keyword>
<dbReference type="InterPro" id="IPR051365">
    <property type="entry name" value="TOX_HMG-box_domain"/>
</dbReference>
<evidence type="ECO:0000256" key="4">
    <source>
        <dbReference type="PROSITE-ProRule" id="PRU00267"/>
    </source>
</evidence>
<comment type="caution">
    <text evidence="7">The sequence shown here is derived from an EMBL/GenBank/DDBJ whole genome shotgun (WGS) entry which is preliminary data.</text>
</comment>
<feature type="region of interest" description="Disordered" evidence="5">
    <location>
        <begin position="300"/>
        <end position="380"/>
    </location>
</feature>
<dbReference type="InterPro" id="IPR009071">
    <property type="entry name" value="HMG_box_dom"/>
</dbReference>
<protein>
    <submittedName>
        <fullName evidence="7">Thymocyte selection-associated high mobility like protein</fullName>
    </submittedName>
</protein>
<feature type="compositionally biased region" description="Low complexity" evidence="5">
    <location>
        <begin position="165"/>
        <end position="194"/>
    </location>
</feature>
<feature type="region of interest" description="Disordered" evidence="5">
    <location>
        <begin position="43"/>
        <end position="203"/>
    </location>
</feature>
<evidence type="ECO:0000256" key="5">
    <source>
        <dbReference type="SAM" id="MobiDB-lite"/>
    </source>
</evidence>
<feature type="region of interest" description="Disordered" evidence="5">
    <location>
        <begin position="232"/>
        <end position="285"/>
    </location>
</feature>
<feature type="compositionally biased region" description="Low complexity" evidence="5">
    <location>
        <begin position="139"/>
        <end position="158"/>
    </location>
</feature>
<feature type="compositionally biased region" description="Basic residues" evidence="5">
    <location>
        <begin position="358"/>
        <end position="371"/>
    </location>
</feature>
<dbReference type="SUPFAM" id="SSF47095">
    <property type="entry name" value="HMG-box"/>
    <property type="match status" value="1"/>
</dbReference>
<feature type="compositionally biased region" description="Low complexity" evidence="5">
    <location>
        <begin position="441"/>
        <end position="458"/>
    </location>
</feature>
<dbReference type="GO" id="GO:0005634">
    <property type="term" value="C:nucleus"/>
    <property type="evidence" value="ECO:0007669"/>
    <property type="project" value="UniProtKB-SubCell"/>
</dbReference>
<keyword evidence="8" id="KW-1185">Reference proteome</keyword>
<feature type="DNA-binding region" description="HMG box" evidence="4">
    <location>
        <begin position="376"/>
        <end position="422"/>
    </location>
</feature>